<evidence type="ECO:0000313" key="4">
    <source>
        <dbReference type="EMBL" id="BDU77519.1"/>
    </source>
</evidence>
<name>A0AA48GWF2_9BACT</name>
<organism evidence="4 5">
    <name type="scientific">Mesoterricola sediminis</name>
    <dbReference type="NCBI Taxonomy" id="2927980"/>
    <lineage>
        <taxon>Bacteria</taxon>
        <taxon>Pseudomonadati</taxon>
        <taxon>Acidobacteriota</taxon>
        <taxon>Holophagae</taxon>
        <taxon>Holophagales</taxon>
        <taxon>Holophagaceae</taxon>
        <taxon>Mesoterricola</taxon>
    </lineage>
</organism>
<feature type="domain" description="SHSP" evidence="3">
    <location>
        <begin position="42"/>
        <end position="154"/>
    </location>
</feature>
<evidence type="ECO:0000256" key="1">
    <source>
        <dbReference type="PROSITE-ProRule" id="PRU00285"/>
    </source>
</evidence>
<protein>
    <submittedName>
        <fullName evidence="4">Heat-shock protein Hsp20</fullName>
    </submittedName>
</protein>
<evidence type="ECO:0000313" key="5">
    <source>
        <dbReference type="Proteomes" id="UP001228113"/>
    </source>
</evidence>
<dbReference type="RefSeq" id="WP_243333005.1">
    <property type="nucleotide sequence ID" value="NZ_AP027081.1"/>
</dbReference>
<dbReference type="CDD" id="cd06464">
    <property type="entry name" value="ACD_sHsps-like"/>
    <property type="match status" value="1"/>
</dbReference>
<gene>
    <name evidence="4" type="ORF">METESE_24770</name>
</gene>
<reference evidence="4" key="1">
    <citation type="journal article" date="2023" name="Int. J. Syst. Evol. Microbiol.">
        <title>Mesoterricola silvestris gen. nov., sp. nov., Mesoterricola sediminis sp. nov., Geothrix oryzae sp. nov., Geothrix edaphica sp. nov., Geothrix rubra sp. nov., and Geothrix limicola sp. nov., six novel members of Acidobacteriota isolated from soils.</title>
        <authorList>
            <person name="Itoh H."/>
            <person name="Sugisawa Y."/>
            <person name="Mise K."/>
            <person name="Xu Z."/>
            <person name="Kuniyasu M."/>
            <person name="Ushijima N."/>
            <person name="Kawano K."/>
            <person name="Kobayashi E."/>
            <person name="Shiratori Y."/>
            <person name="Masuda Y."/>
            <person name="Senoo K."/>
        </authorList>
    </citation>
    <scope>NUCLEOTIDE SEQUENCE</scope>
    <source>
        <strain evidence="4">W786</strain>
    </source>
</reference>
<dbReference type="AlphaFoldDB" id="A0AA48GWF2"/>
<dbReference type="InterPro" id="IPR008978">
    <property type="entry name" value="HSP20-like_chaperone"/>
</dbReference>
<dbReference type="InterPro" id="IPR031107">
    <property type="entry name" value="Small_HSP"/>
</dbReference>
<evidence type="ECO:0000259" key="3">
    <source>
        <dbReference type="PROSITE" id="PS01031"/>
    </source>
</evidence>
<dbReference type="Proteomes" id="UP001228113">
    <property type="component" value="Chromosome"/>
</dbReference>
<dbReference type="PROSITE" id="PS01031">
    <property type="entry name" value="SHSP"/>
    <property type="match status" value="1"/>
</dbReference>
<dbReference type="EMBL" id="AP027081">
    <property type="protein sequence ID" value="BDU77519.1"/>
    <property type="molecule type" value="Genomic_DNA"/>
</dbReference>
<keyword evidence="5" id="KW-1185">Reference proteome</keyword>
<dbReference type="InterPro" id="IPR002068">
    <property type="entry name" value="A-crystallin/Hsp20_dom"/>
</dbReference>
<accession>A0AA48GWF2</accession>
<dbReference type="Pfam" id="PF00011">
    <property type="entry name" value="HSP20"/>
    <property type="match status" value="1"/>
</dbReference>
<dbReference type="KEGG" id="msea:METESE_24770"/>
<evidence type="ECO:0000256" key="2">
    <source>
        <dbReference type="RuleBase" id="RU003616"/>
    </source>
</evidence>
<comment type="similarity">
    <text evidence="1 2">Belongs to the small heat shock protein (HSP20) family.</text>
</comment>
<dbReference type="SUPFAM" id="SSF49764">
    <property type="entry name" value="HSP20-like chaperones"/>
    <property type="match status" value="1"/>
</dbReference>
<dbReference type="PANTHER" id="PTHR11527">
    <property type="entry name" value="HEAT-SHOCK PROTEIN 20 FAMILY MEMBER"/>
    <property type="match status" value="1"/>
</dbReference>
<sequence>MNLIRRDARTVPTAVAPALEPFGLMRNFLRWDPFRDLDFNMDLQTAFTPSFDIKETPDAYVFEADMPGIKREDLEINLTGNRLTLTGKRDAQARTEGEHTFMLERSFGSFSRTFNLPEGVDAGNVRADLKDGVLTLVLSKVPEVKPRKIEISLGR</sequence>
<proteinExistence type="inferred from homology"/>
<dbReference type="Gene3D" id="2.60.40.790">
    <property type="match status" value="1"/>
</dbReference>